<comment type="subcellular location">
    <subcellularLocation>
        <location evidence="1 9">Cytoplasm</location>
    </subcellularLocation>
</comment>
<comment type="function">
    <text evidence="8 9">Required for the first step of histidine biosynthesis. May allow the feedback regulation of ATP phosphoribosyltransferase activity by histidine.</text>
</comment>
<dbReference type="PANTHER" id="PTHR43707">
    <property type="entry name" value="HISTIDYL-TRNA SYNTHETASE"/>
    <property type="match status" value="1"/>
</dbReference>
<name>A0A917HJD2_9BACI</name>
<evidence type="ECO:0000256" key="2">
    <source>
        <dbReference type="ARBA" id="ARBA00004667"/>
    </source>
</evidence>
<evidence type="ECO:0000256" key="1">
    <source>
        <dbReference type="ARBA" id="ARBA00004496"/>
    </source>
</evidence>
<evidence type="ECO:0000256" key="4">
    <source>
        <dbReference type="ARBA" id="ARBA00020397"/>
    </source>
</evidence>
<feature type="binding site" evidence="10">
    <location>
        <position position="125"/>
    </location>
    <ligand>
        <name>L-histidine</name>
        <dbReference type="ChEBI" id="CHEBI:57595"/>
    </ligand>
</feature>
<dbReference type="PROSITE" id="PS50862">
    <property type="entry name" value="AA_TRNA_LIGASE_II"/>
    <property type="match status" value="1"/>
</dbReference>
<dbReference type="Pfam" id="PF13393">
    <property type="entry name" value="tRNA-synt_His"/>
    <property type="match status" value="1"/>
</dbReference>
<dbReference type="GO" id="GO:0140096">
    <property type="term" value="F:catalytic activity, acting on a protein"/>
    <property type="evidence" value="ECO:0007669"/>
    <property type="project" value="UniProtKB-ARBA"/>
</dbReference>
<evidence type="ECO:0000256" key="3">
    <source>
        <dbReference type="ARBA" id="ARBA00005539"/>
    </source>
</evidence>
<dbReference type="Gene3D" id="3.30.930.10">
    <property type="entry name" value="Bira Bifunctional Protein, Domain 2"/>
    <property type="match status" value="1"/>
</dbReference>
<dbReference type="GO" id="GO:0004821">
    <property type="term" value="F:histidine-tRNA ligase activity"/>
    <property type="evidence" value="ECO:0007669"/>
    <property type="project" value="TreeGrafter"/>
</dbReference>
<dbReference type="AlphaFoldDB" id="A0A917HJD2"/>
<dbReference type="GO" id="GO:0006427">
    <property type="term" value="P:histidyl-tRNA aminoacylation"/>
    <property type="evidence" value="ECO:0007669"/>
    <property type="project" value="TreeGrafter"/>
</dbReference>
<accession>A0A917HJD2</accession>
<dbReference type="SUPFAM" id="SSF55681">
    <property type="entry name" value="Class II aaRS and biotin synthetases"/>
    <property type="match status" value="1"/>
</dbReference>
<evidence type="ECO:0000256" key="5">
    <source>
        <dbReference type="ARBA" id="ARBA00022490"/>
    </source>
</evidence>
<gene>
    <name evidence="9 12" type="primary">hisZ</name>
    <name evidence="12" type="ORF">GCM10011398_28770</name>
</gene>
<sequence>MQLDVFESMNTISLEDYQRREHLLAKIKDRFSTYGYQQIQTPTFEQYDLYKTITGTVNRDEMIKVIDPTGKVLVLRPDVTIPITRIIATNKQIPSGEKRFYYISNVFRNSIEQQDKKEHTQAGIENFGQNTPPLDAEIIALAIQTISDLGFKKFKLEIGHAGFFKELLKQINISEQNTSQLQQMIQAKNFSELKPFLETLSIHTDVKVALQQIPFLYGRPEDVMKRAGTVILNERMNYTLSNLIEVYELLKIYGLEEFVSFDLGLINHMDYYSGIIFQGFVENFGKPVLMGGRYDTLAEQFDTDLPAIGFACDVDAIFDAMEGEGLFSKKTSPLDIMILYTPAKQREALTAAQELRELGYRVITSLDSTPTISEASFIVRYKENVNTIKDQHNTRLFYNQEELMKQLLQNKGEL</sequence>
<feature type="binding site" evidence="10">
    <location>
        <begin position="78"/>
        <end position="80"/>
    </location>
    <ligand>
        <name>L-histidine</name>
        <dbReference type="ChEBI" id="CHEBI:57595"/>
    </ligand>
</feature>
<comment type="miscellaneous">
    <text evidence="9">This function is generally fulfilled by the C-terminal part of HisG, which is missing in some bacteria such as this one.</text>
</comment>
<comment type="subunit">
    <text evidence="9">Heteromultimer composed of HisG and HisZ subunits.</text>
</comment>
<evidence type="ECO:0000259" key="11">
    <source>
        <dbReference type="PROSITE" id="PS50862"/>
    </source>
</evidence>
<evidence type="ECO:0000256" key="10">
    <source>
        <dbReference type="PIRSR" id="PIRSR001549-1"/>
    </source>
</evidence>
<dbReference type="NCBIfam" id="TIGR00443">
    <property type="entry name" value="hisZ_biosyn_reg"/>
    <property type="match status" value="1"/>
</dbReference>
<dbReference type="CDD" id="cd00773">
    <property type="entry name" value="HisRS-like_core"/>
    <property type="match status" value="1"/>
</dbReference>
<evidence type="ECO:0000256" key="6">
    <source>
        <dbReference type="ARBA" id="ARBA00022605"/>
    </source>
</evidence>
<feature type="domain" description="Aminoacyl-transfer RNA synthetases class-II family profile" evidence="11">
    <location>
        <begin position="20"/>
        <end position="383"/>
    </location>
</feature>
<keyword evidence="12" id="KW-0808">Transferase</keyword>
<comment type="similarity">
    <text evidence="3 9">Belongs to the class-II aminoacyl-tRNA synthetase family. HisZ subfamily.</text>
</comment>
<reference evidence="12" key="1">
    <citation type="journal article" date="2014" name="Int. J. Syst. Evol. Microbiol.">
        <title>Complete genome sequence of Corynebacterium casei LMG S-19264T (=DSM 44701T), isolated from a smear-ripened cheese.</title>
        <authorList>
            <consortium name="US DOE Joint Genome Institute (JGI-PGF)"/>
            <person name="Walter F."/>
            <person name="Albersmeier A."/>
            <person name="Kalinowski J."/>
            <person name="Ruckert C."/>
        </authorList>
    </citation>
    <scope>NUCLEOTIDE SEQUENCE</scope>
    <source>
        <strain evidence="12">CGMCC 1.12754</strain>
    </source>
</reference>
<keyword evidence="13" id="KW-1185">Reference proteome</keyword>
<dbReference type="PIRSF" id="PIRSF001549">
    <property type="entry name" value="His-tRNA_synth"/>
    <property type="match status" value="1"/>
</dbReference>
<feature type="binding site" evidence="10">
    <location>
        <position position="121"/>
    </location>
    <ligand>
        <name>L-histidine</name>
        <dbReference type="ChEBI" id="CHEBI:57595"/>
    </ligand>
</feature>
<keyword evidence="7 9" id="KW-0368">Histidine biosynthesis</keyword>
<keyword evidence="5 9" id="KW-0963">Cytoplasm</keyword>
<evidence type="ECO:0000256" key="7">
    <source>
        <dbReference type="ARBA" id="ARBA00023102"/>
    </source>
</evidence>
<dbReference type="InterPro" id="IPR041715">
    <property type="entry name" value="HisRS-like_core"/>
</dbReference>
<organism evidence="12 13">
    <name type="scientific">Virgibacillus oceani</name>
    <dbReference type="NCBI Taxonomy" id="1479511"/>
    <lineage>
        <taxon>Bacteria</taxon>
        <taxon>Bacillati</taxon>
        <taxon>Bacillota</taxon>
        <taxon>Bacilli</taxon>
        <taxon>Bacillales</taxon>
        <taxon>Bacillaceae</taxon>
        <taxon>Virgibacillus</taxon>
    </lineage>
</organism>
<evidence type="ECO:0000256" key="8">
    <source>
        <dbReference type="ARBA" id="ARBA00025246"/>
    </source>
</evidence>
<comment type="pathway">
    <text evidence="2 9">Amino-acid biosynthesis; L-histidine biosynthesis; L-histidine from 5-phospho-alpha-D-ribose 1-diphosphate: step 1/9.</text>
</comment>
<dbReference type="InterPro" id="IPR004516">
    <property type="entry name" value="HisRS/HisZ"/>
</dbReference>
<protein>
    <recommendedName>
        <fullName evidence="4 9">ATP phosphoribosyltransferase regulatory subunit</fullName>
    </recommendedName>
</protein>
<dbReference type="GO" id="GO:0005737">
    <property type="term" value="C:cytoplasm"/>
    <property type="evidence" value="ECO:0007669"/>
    <property type="project" value="UniProtKB-SubCell"/>
</dbReference>
<keyword evidence="6 9" id="KW-0028">Amino-acid biosynthesis</keyword>
<evidence type="ECO:0000313" key="13">
    <source>
        <dbReference type="Proteomes" id="UP000622860"/>
    </source>
</evidence>
<dbReference type="InterPro" id="IPR006195">
    <property type="entry name" value="aa-tRNA-synth_II"/>
</dbReference>
<dbReference type="RefSeq" id="WP_188456073.1">
    <property type="nucleotide sequence ID" value="NZ_BMFR01000013.1"/>
</dbReference>
<reference evidence="12" key="2">
    <citation type="submission" date="2020-09" db="EMBL/GenBank/DDBJ databases">
        <authorList>
            <person name="Sun Q."/>
            <person name="Zhou Y."/>
        </authorList>
    </citation>
    <scope>NUCLEOTIDE SEQUENCE</scope>
    <source>
        <strain evidence="12">CGMCC 1.12754</strain>
    </source>
</reference>
<dbReference type="InterPro" id="IPR045864">
    <property type="entry name" value="aa-tRNA-synth_II/BPL/LPL"/>
</dbReference>
<evidence type="ECO:0000256" key="9">
    <source>
        <dbReference type="HAMAP-Rule" id="MF_00125"/>
    </source>
</evidence>
<comment type="caution">
    <text evidence="12">The sequence shown here is derived from an EMBL/GenBank/DDBJ whole genome shotgun (WGS) entry which is preliminary data.</text>
</comment>
<proteinExistence type="inferred from homology"/>
<dbReference type="EMBL" id="BMFR01000013">
    <property type="protein sequence ID" value="GGG81544.1"/>
    <property type="molecule type" value="Genomic_DNA"/>
</dbReference>
<feature type="binding site" evidence="10">
    <location>
        <begin position="271"/>
        <end position="272"/>
    </location>
    <ligand>
        <name>L-histidine</name>
        <dbReference type="ChEBI" id="CHEBI:57595"/>
    </ligand>
</feature>
<dbReference type="HAMAP" id="MF_00125">
    <property type="entry name" value="HisZ"/>
    <property type="match status" value="1"/>
</dbReference>
<feature type="binding site" evidence="10">
    <location>
        <position position="108"/>
    </location>
    <ligand>
        <name>L-histidine</name>
        <dbReference type="ChEBI" id="CHEBI:57595"/>
    </ligand>
</feature>
<dbReference type="InterPro" id="IPR004517">
    <property type="entry name" value="HisZ"/>
</dbReference>
<keyword evidence="12" id="KW-0328">Glycosyltransferase</keyword>
<dbReference type="GO" id="GO:0016757">
    <property type="term" value="F:glycosyltransferase activity"/>
    <property type="evidence" value="ECO:0007669"/>
    <property type="project" value="UniProtKB-KW"/>
</dbReference>
<dbReference type="GO" id="GO:0000105">
    <property type="term" value="P:L-histidine biosynthetic process"/>
    <property type="evidence" value="ECO:0007669"/>
    <property type="project" value="UniProtKB-UniRule"/>
</dbReference>
<dbReference type="Proteomes" id="UP000622860">
    <property type="component" value="Unassembled WGS sequence"/>
</dbReference>
<dbReference type="PANTHER" id="PTHR43707:SF6">
    <property type="entry name" value="ATP PHOSPHORIBOSYLTRANSFERASE REGULATORY SUBUNIT"/>
    <property type="match status" value="1"/>
</dbReference>
<evidence type="ECO:0000313" key="12">
    <source>
        <dbReference type="EMBL" id="GGG81544.1"/>
    </source>
</evidence>